<dbReference type="PROSITE" id="PS00108">
    <property type="entry name" value="PROTEIN_KINASE_ST"/>
    <property type="match status" value="1"/>
</dbReference>
<gene>
    <name evidence="2" type="ORF">APZ42_016160</name>
</gene>
<dbReference type="InterPro" id="IPR008271">
    <property type="entry name" value="Ser/Thr_kinase_AS"/>
</dbReference>
<keyword evidence="1" id="KW-0418">Kinase</keyword>
<dbReference type="PROSITE" id="PS00107">
    <property type="entry name" value="PROTEIN_KINASE_ATP"/>
    <property type="match status" value="1"/>
</dbReference>
<dbReference type="Proteomes" id="UP000076858">
    <property type="component" value="Unassembled WGS sequence"/>
</dbReference>
<organism evidence="2 3">
    <name type="scientific">Daphnia magna</name>
    <dbReference type="NCBI Taxonomy" id="35525"/>
    <lineage>
        <taxon>Eukaryota</taxon>
        <taxon>Metazoa</taxon>
        <taxon>Ecdysozoa</taxon>
        <taxon>Arthropoda</taxon>
        <taxon>Crustacea</taxon>
        <taxon>Branchiopoda</taxon>
        <taxon>Diplostraca</taxon>
        <taxon>Cladocera</taxon>
        <taxon>Anomopoda</taxon>
        <taxon>Daphniidae</taxon>
        <taxon>Daphnia</taxon>
    </lineage>
</organism>
<dbReference type="InterPro" id="IPR011009">
    <property type="entry name" value="Kinase-like_dom_sf"/>
</dbReference>
<evidence type="ECO:0000313" key="2">
    <source>
        <dbReference type="EMBL" id="KZS18142.1"/>
    </source>
</evidence>
<dbReference type="SMART" id="SM00220">
    <property type="entry name" value="S_TKc"/>
    <property type="match status" value="1"/>
</dbReference>
<dbReference type="Gene3D" id="3.30.200.20">
    <property type="entry name" value="Phosphorylase Kinase, domain 1"/>
    <property type="match status" value="1"/>
</dbReference>
<dbReference type="GO" id="GO:1990604">
    <property type="term" value="C:IRE1-TRAF2-ASK1 complex"/>
    <property type="evidence" value="ECO:0007669"/>
    <property type="project" value="TreeGrafter"/>
</dbReference>
<dbReference type="STRING" id="35525.A0A0P5BAQ3"/>
<comment type="similarity">
    <text evidence="1">Belongs to the protein kinase superfamily.</text>
</comment>
<dbReference type="PANTHER" id="PTHR13954:SF6">
    <property type="entry name" value="NON-SPECIFIC SERINE_THREONINE PROTEIN KINASE"/>
    <property type="match status" value="1"/>
</dbReference>
<dbReference type="OrthoDB" id="6348592at2759"/>
<dbReference type="GO" id="GO:0036498">
    <property type="term" value="P:IRE1-mediated unfolded protein response"/>
    <property type="evidence" value="ECO:0007669"/>
    <property type="project" value="TreeGrafter"/>
</dbReference>
<dbReference type="InterPro" id="IPR045133">
    <property type="entry name" value="IRE1/2-like"/>
</dbReference>
<dbReference type="PROSITE" id="PS50011">
    <property type="entry name" value="PROTEIN_KINASE_DOM"/>
    <property type="match status" value="1"/>
</dbReference>
<dbReference type="AlphaFoldDB" id="A0A0P5BAQ3"/>
<dbReference type="GO" id="GO:0005524">
    <property type="term" value="F:ATP binding"/>
    <property type="evidence" value="ECO:0007669"/>
    <property type="project" value="UniProtKB-UniRule"/>
</dbReference>
<evidence type="ECO:0000256" key="1">
    <source>
        <dbReference type="RuleBase" id="RU000304"/>
    </source>
</evidence>
<dbReference type="Gene3D" id="1.10.510.10">
    <property type="entry name" value="Transferase(Phosphotransferase) domain 1"/>
    <property type="match status" value="1"/>
</dbReference>
<keyword evidence="1" id="KW-0808">Transferase</keyword>
<keyword evidence="1" id="KW-0547">Nucleotide-binding</keyword>
<protein>
    <submittedName>
        <fullName evidence="2">Uncharacterized protein</fullName>
    </submittedName>
</protein>
<sequence length="292" mass="32855">MDFIVNLFFPKKSVDYNKNDVLGTGISGQVFSGTFNGEKVAVKRILKNVGNNLDEAAQKKEEDTMKILDHQNVLKLIDVQNDDNFKYLILEFCVGTLFDYVKGDYKGEMPSEINGMIQMASGLLYIHSNRFVHRDIKPGNVLISPKFILKISDFGFSRGVTGSGSFSMSSGPKGTRVYYSPEFLSTEKKTKKEKEQIRVNVSIDIFSLGCLFFNYLTMGGHPFANGGPPNEVLTPTNIQNDEKILNGTMGLQENHYAYAMIDGMTEKDPSNRWKLEQALETLNDEAKRIRTE</sequence>
<comment type="caution">
    <text evidence="2">The sequence shown here is derived from an EMBL/GenBank/DDBJ whole genome shotgun (WGS) entry which is preliminary data.</text>
</comment>
<reference evidence="2 3" key="1">
    <citation type="submission" date="2016-03" db="EMBL/GenBank/DDBJ databases">
        <title>EvidentialGene: Evidence-directed Construction of Genes on Genomes.</title>
        <authorList>
            <person name="Gilbert D.G."/>
            <person name="Choi J.-H."/>
            <person name="Mockaitis K."/>
            <person name="Colbourne J."/>
            <person name="Pfrender M."/>
        </authorList>
    </citation>
    <scope>NUCLEOTIDE SEQUENCE [LARGE SCALE GENOMIC DNA]</scope>
    <source>
        <strain evidence="2 3">Xinb3</strain>
        <tissue evidence="2">Complete organism</tissue>
    </source>
</reference>
<evidence type="ECO:0000313" key="3">
    <source>
        <dbReference type="Proteomes" id="UP000076858"/>
    </source>
</evidence>
<dbReference type="GO" id="GO:0004521">
    <property type="term" value="F:RNA endonuclease activity"/>
    <property type="evidence" value="ECO:0007669"/>
    <property type="project" value="InterPro"/>
</dbReference>
<dbReference type="GO" id="GO:0051082">
    <property type="term" value="F:unfolded protein binding"/>
    <property type="evidence" value="ECO:0007669"/>
    <property type="project" value="TreeGrafter"/>
</dbReference>
<dbReference type="GO" id="GO:0070059">
    <property type="term" value="P:intrinsic apoptotic signaling pathway in response to endoplasmic reticulum stress"/>
    <property type="evidence" value="ECO:0007669"/>
    <property type="project" value="TreeGrafter"/>
</dbReference>
<dbReference type="EMBL" id="LRGB01000568">
    <property type="protein sequence ID" value="KZS18142.1"/>
    <property type="molecule type" value="Genomic_DNA"/>
</dbReference>
<dbReference type="PANTHER" id="PTHR13954">
    <property type="entry name" value="IRE1-RELATED"/>
    <property type="match status" value="1"/>
</dbReference>
<keyword evidence="1" id="KW-0067">ATP-binding</keyword>
<accession>A0A0P5BAQ3</accession>
<keyword evidence="3" id="KW-1185">Reference proteome</keyword>
<keyword evidence="1" id="KW-0723">Serine/threonine-protein kinase</keyword>
<dbReference type="Pfam" id="PF00069">
    <property type="entry name" value="Pkinase"/>
    <property type="match status" value="1"/>
</dbReference>
<dbReference type="GO" id="GO:0004674">
    <property type="term" value="F:protein serine/threonine kinase activity"/>
    <property type="evidence" value="ECO:0007669"/>
    <property type="project" value="UniProtKB-KW"/>
</dbReference>
<dbReference type="SUPFAM" id="SSF56112">
    <property type="entry name" value="Protein kinase-like (PK-like)"/>
    <property type="match status" value="1"/>
</dbReference>
<name>A0A0P5BAQ3_9CRUS</name>
<dbReference type="InterPro" id="IPR000719">
    <property type="entry name" value="Prot_kinase_dom"/>
</dbReference>
<proteinExistence type="inferred from homology"/>
<dbReference type="InterPro" id="IPR017441">
    <property type="entry name" value="Protein_kinase_ATP_BS"/>
</dbReference>